<dbReference type="EMBL" id="KI630443">
    <property type="protein sequence ID" value="EYU39855.1"/>
    <property type="molecule type" value="Genomic_DNA"/>
</dbReference>
<feature type="non-terminal residue" evidence="7">
    <location>
        <position position="171"/>
    </location>
</feature>
<dbReference type="Pfam" id="PF05938">
    <property type="entry name" value="Self-incomp_S1"/>
    <property type="match status" value="1"/>
</dbReference>
<feature type="signal peptide" evidence="6">
    <location>
        <begin position="1"/>
        <end position="25"/>
    </location>
</feature>
<keyword evidence="4 6" id="KW-0964">Secreted</keyword>
<evidence type="ECO:0000256" key="2">
    <source>
        <dbReference type="ARBA" id="ARBA00005581"/>
    </source>
</evidence>
<evidence type="ECO:0000256" key="4">
    <source>
        <dbReference type="ARBA" id="ARBA00022525"/>
    </source>
</evidence>
<dbReference type="AlphaFoldDB" id="A0A022RLM5"/>
<dbReference type="PANTHER" id="PTHR31232:SF61">
    <property type="entry name" value="S-PROTEIN HOMOLOG"/>
    <property type="match status" value="1"/>
</dbReference>
<dbReference type="PANTHER" id="PTHR31232">
    <property type="match status" value="1"/>
</dbReference>
<accession>A0A022RLM5</accession>
<dbReference type="GO" id="GO:0060320">
    <property type="term" value="P:rejection of self pollen"/>
    <property type="evidence" value="ECO:0007669"/>
    <property type="project" value="UniProtKB-KW"/>
</dbReference>
<gene>
    <name evidence="7" type="ORF">MIMGU_mgv11b016154mg</name>
</gene>
<dbReference type="GO" id="GO:0005576">
    <property type="term" value="C:extracellular region"/>
    <property type="evidence" value="ECO:0007669"/>
    <property type="project" value="UniProtKB-SubCell"/>
</dbReference>
<evidence type="ECO:0000256" key="3">
    <source>
        <dbReference type="ARBA" id="ARBA00022471"/>
    </source>
</evidence>
<dbReference type="eggNOG" id="ENOG502SU2B">
    <property type="taxonomic scope" value="Eukaryota"/>
</dbReference>
<name>A0A022RLM5_ERYGU</name>
<evidence type="ECO:0000256" key="6">
    <source>
        <dbReference type="RuleBase" id="RU367044"/>
    </source>
</evidence>
<keyword evidence="3 6" id="KW-0713">Self-incompatibility</keyword>
<evidence type="ECO:0000256" key="1">
    <source>
        <dbReference type="ARBA" id="ARBA00004613"/>
    </source>
</evidence>
<evidence type="ECO:0000313" key="8">
    <source>
        <dbReference type="Proteomes" id="UP000030748"/>
    </source>
</evidence>
<dbReference type="Proteomes" id="UP000030748">
    <property type="component" value="Unassembled WGS sequence"/>
</dbReference>
<proteinExistence type="inferred from homology"/>
<keyword evidence="8" id="KW-1185">Reference proteome</keyword>
<protein>
    <recommendedName>
        <fullName evidence="6">S-protein homolog</fullName>
    </recommendedName>
</protein>
<feature type="chain" id="PRO_5025094232" description="S-protein homolog" evidence="6">
    <location>
        <begin position="26"/>
        <end position="171"/>
    </location>
</feature>
<dbReference type="InterPro" id="IPR010264">
    <property type="entry name" value="Self-incomp_S1"/>
</dbReference>
<organism evidence="7 8">
    <name type="scientific">Erythranthe guttata</name>
    <name type="common">Yellow monkey flower</name>
    <name type="synonym">Mimulus guttatus</name>
    <dbReference type="NCBI Taxonomy" id="4155"/>
    <lineage>
        <taxon>Eukaryota</taxon>
        <taxon>Viridiplantae</taxon>
        <taxon>Streptophyta</taxon>
        <taxon>Embryophyta</taxon>
        <taxon>Tracheophyta</taxon>
        <taxon>Spermatophyta</taxon>
        <taxon>Magnoliopsida</taxon>
        <taxon>eudicotyledons</taxon>
        <taxon>Gunneridae</taxon>
        <taxon>Pentapetalae</taxon>
        <taxon>asterids</taxon>
        <taxon>lamiids</taxon>
        <taxon>Lamiales</taxon>
        <taxon>Phrymaceae</taxon>
        <taxon>Erythranthe</taxon>
    </lineage>
</organism>
<reference evidence="7 8" key="1">
    <citation type="journal article" date="2013" name="Proc. Natl. Acad. Sci. U.S.A.">
        <title>Fine-scale variation in meiotic recombination in Mimulus inferred from population shotgun sequencing.</title>
        <authorList>
            <person name="Hellsten U."/>
            <person name="Wright K.M."/>
            <person name="Jenkins J."/>
            <person name="Shu S."/>
            <person name="Yuan Y."/>
            <person name="Wessler S.R."/>
            <person name="Schmutz J."/>
            <person name="Willis J.H."/>
            <person name="Rokhsar D.S."/>
        </authorList>
    </citation>
    <scope>NUCLEOTIDE SEQUENCE [LARGE SCALE GENOMIC DNA]</scope>
    <source>
        <strain evidence="8">cv. DUN x IM62</strain>
    </source>
</reference>
<comment type="similarity">
    <text evidence="2 6">Belongs to the plant self-incompatibility (S1) protein family.</text>
</comment>
<evidence type="ECO:0000256" key="5">
    <source>
        <dbReference type="ARBA" id="ARBA00022729"/>
    </source>
</evidence>
<keyword evidence="5 6" id="KW-0732">Signal</keyword>
<comment type="subcellular location">
    <subcellularLocation>
        <location evidence="1 6">Secreted</location>
    </subcellularLocation>
</comment>
<sequence length="171" mass="19614">MKNNTMIKYILLCFIISINSFQAYACFLGKKVSYSVHVVNNLPPNTDQLVVHCASKDDELGYHNMTTKQDFHFHFCKKPKATLFFCHLWWGNKNKAFDVFNARWDPDTCYWEAQDLLITQIKDFALLTLSFLSSPNLTCAAIELIPNQKPRPAYPNSHSLSVDLSDTIEAT</sequence>
<evidence type="ECO:0000313" key="7">
    <source>
        <dbReference type="EMBL" id="EYU39855.1"/>
    </source>
</evidence>